<protein>
    <submittedName>
        <fullName evidence="8">Starch-binding associating with outer membrane</fullName>
    </submittedName>
</protein>
<dbReference type="STRING" id="1477437.SAMN05444682_102261"/>
<dbReference type="Gene3D" id="1.25.40.390">
    <property type="match status" value="1"/>
</dbReference>
<dbReference type="Pfam" id="PF07980">
    <property type="entry name" value="SusD_RagB"/>
    <property type="match status" value="1"/>
</dbReference>
<feature type="domain" description="SusD-like N-terminal" evidence="7">
    <location>
        <begin position="92"/>
        <end position="213"/>
    </location>
</feature>
<keyword evidence="9" id="KW-1185">Reference proteome</keyword>
<evidence type="ECO:0000313" key="8">
    <source>
        <dbReference type="EMBL" id="SFI08863.1"/>
    </source>
</evidence>
<dbReference type="InterPro" id="IPR012944">
    <property type="entry name" value="SusD_RagB_dom"/>
</dbReference>
<dbReference type="InterPro" id="IPR033985">
    <property type="entry name" value="SusD-like_N"/>
</dbReference>
<keyword evidence="4" id="KW-0472">Membrane</keyword>
<comment type="subcellular location">
    <subcellularLocation>
        <location evidence="1">Cell outer membrane</location>
    </subcellularLocation>
</comment>
<proteinExistence type="inferred from homology"/>
<dbReference type="Proteomes" id="UP000198670">
    <property type="component" value="Unassembled WGS sequence"/>
</dbReference>
<evidence type="ECO:0000259" key="6">
    <source>
        <dbReference type="Pfam" id="PF07980"/>
    </source>
</evidence>
<comment type="similarity">
    <text evidence="2">Belongs to the SusD family.</text>
</comment>
<name>A0A1I3FCB3_9SPHI</name>
<organism evidence="8 9">
    <name type="scientific">Parapedobacter indicus</name>
    <dbReference type="NCBI Taxonomy" id="1477437"/>
    <lineage>
        <taxon>Bacteria</taxon>
        <taxon>Pseudomonadati</taxon>
        <taxon>Bacteroidota</taxon>
        <taxon>Sphingobacteriia</taxon>
        <taxon>Sphingobacteriales</taxon>
        <taxon>Sphingobacteriaceae</taxon>
        <taxon>Parapedobacter</taxon>
    </lineage>
</organism>
<reference evidence="8 9" key="1">
    <citation type="submission" date="2016-10" db="EMBL/GenBank/DDBJ databases">
        <authorList>
            <person name="de Groot N.N."/>
        </authorList>
    </citation>
    <scope>NUCLEOTIDE SEQUENCE [LARGE SCALE GENOMIC DNA]</scope>
    <source>
        <strain evidence="8 9">RK1</strain>
    </source>
</reference>
<evidence type="ECO:0000256" key="5">
    <source>
        <dbReference type="ARBA" id="ARBA00023237"/>
    </source>
</evidence>
<sequence>MEREIKMKRLRYLLIVSGIVLWTACGKLDLNPLSDGSSETWNSTADEIEMSLNGFYKHVFWPEDNDEWTDDWIYRDATTPITGATLNGETGFVKDRWTNAYKCIARANNVVQSVERAADVLSEEEIERYAAEARFVRAAQYAYLLSHYGNIVYSDKMLDIDEALELGQSEPAFVLEKIYEDFDYAAEHLKAEFGSGELKRATKGAAYALKARIAAYMGDWITARDAAKDCIDLGVYTLHPNFAELFLSKTKNSPEVVFGFPRSIELKVTKGDAQNYVTRNAGGWAAKDPSWDLFCAFLCTDGKPIDESDVFNPREPFANRDPRCAATIVPFGAEHLGYIYEPHPDTLKVRQVSTGQLVENRDTRSVAEYASFNGLVWKKGIDGDWLLNSWQTEPDKIVIRFADVLLLYAEAKIELNEIDESVINAINQVRARAYGVDPATTDAYPAVTLADQASLRQQVRIERRMEFALEGIRYMDLIRWQLAEKALNKPNYGLLDPADLRAKVTSKDLWFFPETPEIDEDGVADFSALAGAGLIKQLAVRKFDATRQYLWPIPSTEVLTSGLTQNPNY</sequence>
<evidence type="ECO:0000256" key="4">
    <source>
        <dbReference type="ARBA" id="ARBA00023136"/>
    </source>
</evidence>
<dbReference type="GO" id="GO:0009279">
    <property type="term" value="C:cell outer membrane"/>
    <property type="evidence" value="ECO:0007669"/>
    <property type="project" value="UniProtKB-SubCell"/>
</dbReference>
<dbReference type="SUPFAM" id="SSF48452">
    <property type="entry name" value="TPR-like"/>
    <property type="match status" value="1"/>
</dbReference>
<dbReference type="CDD" id="cd08977">
    <property type="entry name" value="SusD"/>
    <property type="match status" value="1"/>
</dbReference>
<dbReference type="EMBL" id="FOQO01000002">
    <property type="protein sequence ID" value="SFI08863.1"/>
    <property type="molecule type" value="Genomic_DNA"/>
</dbReference>
<evidence type="ECO:0000256" key="1">
    <source>
        <dbReference type="ARBA" id="ARBA00004442"/>
    </source>
</evidence>
<keyword evidence="5" id="KW-0998">Cell outer membrane</keyword>
<dbReference type="AlphaFoldDB" id="A0A1I3FCB3"/>
<keyword evidence="3" id="KW-0732">Signal</keyword>
<evidence type="ECO:0000259" key="7">
    <source>
        <dbReference type="Pfam" id="PF14322"/>
    </source>
</evidence>
<feature type="domain" description="RagB/SusD" evidence="6">
    <location>
        <begin position="274"/>
        <end position="569"/>
    </location>
</feature>
<gene>
    <name evidence="8" type="ORF">SAMN05444682_102261</name>
</gene>
<accession>A0A1I3FCB3</accession>
<dbReference type="PROSITE" id="PS51257">
    <property type="entry name" value="PROKAR_LIPOPROTEIN"/>
    <property type="match status" value="1"/>
</dbReference>
<dbReference type="Pfam" id="PF14322">
    <property type="entry name" value="SusD-like_3"/>
    <property type="match status" value="1"/>
</dbReference>
<dbReference type="InterPro" id="IPR011990">
    <property type="entry name" value="TPR-like_helical_dom_sf"/>
</dbReference>
<evidence type="ECO:0000256" key="3">
    <source>
        <dbReference type="ARBA" id="ARBA00022729"/>
    </source>
</evidence>
<evidence type="ECO:0000256" key="2">
    <source>
        <dbReference type="ARBA" id="ARBA00006275"/>
    </source>
</evidence>
<evidence type="ECO:0000313" key="9">
    <source>
        <dbReference type="Proteomes" id="UP000198670"/>
    </source>
</evidence>